<dbReference type="SUPFAM" id="SSF55620">
    <property type="entry name" value="Tetrahydrobiopterin biosynthesis enzymes-like"/>
    <property type="match status" value="1"/>
</dbReference>
<comment type="similarity">
    <text evidence="3">Belongs to the DHNA family.</text>
</comment>
<evidence type="ECO:0000256" key="5">
    <source>
        <dbReference type="ARBA" id="ARBA00022909"/>
    </source>
</evidence>
<dbReference type="OrthoDB" id="5297888at2"/>
<dbReference type="RefSeq" id="WP_038015330.1">
    <property type="nucleotide sequence ID" value="NZ_FNBW01000003.1"/>
</dbReference>
<comment type="catalytic activity">
    <reaction evidence="1">
        <text>7,8-dihydroneopterin = 6-hydroxymethyl-7,8-dihydropterin + glycolaldehyde</text>
        <dbReference type="Rhea" id="RHEA:10540"/>
        <dbReference type="ChEBI" id="CHEBI:17001"/>
        <dbReference type="ChEBI" id="CHEBI:17071"/>
        <dbReference type="ChEBI" id="CHEBI:44841"/>
        <dbReference type="EC" id="4.1.2.25"/>
    </reaction>
</comment>
<dbReference type="Gene3D" id="3.30.1130.10">
    <property type="match status" value="1"/>
</dbReference>
<dbReference type="PANTHER" id="PTHR42844:SF1">
    <property type="entry name" value="DIHYDRONEOPTERIN ALDOLASE 1-RELATED"/>
    <property type="match status" value="1"/>
</dbReference>
<dbReference type="Proteomes" id="UP000198615">
    <property type="component" value="Unassembled WGS sequence"/>
</dbReference>
<dbReference type="NCBIfam" id="TIGR00526">
    <property type="entry name" value="folB_dom"/>
    <property type="match status" value="1"/>
</dbReference>
<name>A0A8G2BFP6_9PROT</name>
<evidence type="ECO:0000256" key="1">
    <source>
        <dbReference type="ARBA" id="ARBA00001353"/>
    </source>
</evidence>
<keyword evidence="10" id="KW-1185">Reference proteome</keyword>
<dbReference type="EMBL" id="FNBW01000003">
    <property type="protein sequence ID" value="SDF41623.1"/>
    <property type="molecule type" value="Genomic_DNA"/>
</dbReference>
<evidence type="ECO:0000256" key="3">
    <source>
        <dbReference type="ARBA" id="ARBA00005708"/>
    </source>
</evidence>
<sequence>MTFTIEEPRAADTTEVVDALYTVRINALVVDFQIGIHAHEQGVRQRVRVDIAVDVTRPEGGFREDYARVYCYERIVKAVRALAGGGHVKLVETLADRVAEICLADERAQRAEVTISKLDVFHDAESVGVTVVRRRVG</sequence>
<gene>
    <name evidence="9" type="ORF">SAMN05660686_01248</name>
</gene>
<protein>
    <recommendedName>
        <fullName evidence="4">dihydroneopterin aldolase</fullName>
        <ecNumber evidence="4">4.1.2.25</ecNumber>
    </recommendedName>
    <alternativeName>
        <fullName evidence="7">7,8-dihydroneopterin aldolase</fullName>
    </alternativeName>
</protein>
<accession>A0A8G2BFP6</accession>
<feature type="domain" description="Dihydroneopterin aldolase/epimerase" evidence="8">
    <location>
        <begin position="23"/>
        <end position="133"/>
    </location>
</feature>
<dbReference type="Pfam" id="PF02152">
    <property type="entry name" value="FolB"/>
    <property type="match status" value="1"/>
</dbReference>
<dbReference type="InterPro" id="IPR006156">
    <property type="entry name" value="Dihydroneopterin_aldolase"/>
</dbReference>
<dbReference type="GO" id="GO:0046656">
    <property type="term" value="P:folic acid biosynthetic process"/>
    <property type="evidence" value="ECO:0007669"/>
    <property type="project" value="UniProtKB-KW"/>
</dbReference>
<dbReference type="InterPro" id="IPR043133">
    <property type="entry name" value="GTP-CH-I_C/QueF"/>
</dbReference>
<evidence type="ECO:0000256" key="4">
    <source>
        <dbReference type="ARBA" id="ARBA00013043"/>
    </source>
</evidence>
<dbReference type="AlphaFoldDB" id="A0A8G2BFP6"/>
<dbReference type="GO" id="GO:0004150">
    <property type="term" value="F:dihydroneopterin aldolase activity"/>
    <property type="evidence" value="ECO:0007669"/>
    <property type="project" value="UniProtKB-EC"/>
</dbReference>
<keyword evidence="6" id="KW-0456">Lyase</keyword>
<evidence type="ECO:0000256" key="6">
    <source>
        <dbReference type="ARBA" id="ARBA00023239"/>
    </source>
</evidence>
<comment type="caution">
    <text evidence="9">The sequence shown here is derived from an EMBL/GenBank/DDBJ whole genome shotgun (WGS) entry which is preliminary data.</text>
</comment>
<organism evidence="9 10">
    <name type="scientific">Thalassobaculum litoreum DSM 18839</name>
    <dbReference type="NCBI Taxonomy" id="1123362"/>
    <lineage>
        <taxon>Bacteria</taxon>
        <taxon>Pseudomonadati</taxon>
        <taxon>Pseudomonadota</taxon>
        <taxon>Alphaproteobacteria</taxon>
        <taxon>Rhodospirillales</taxon>
        <taxon>Thalassobaculaceae</taxon>
        <taxon>Thalassobaculum</taxon>
    </lineage>
</organism>
<evidence type="ECO:0000313" key="10">
    <source>
        <dbReference type="Proteomes" id="UP000198615"/>
    </source>
</evidence>
<evidence type="ECO:0000313" key="9">
    <source>
        <dbReference type="EMBL" id="SDF41623.1"/>
    </source>
</evidence>
<comment type="pathway">
    <text evidence="2">Cofactor biosynthesis; tetrahydrofolate biosynthesis; 2-amino-4-hydroxy-6-hydroxymethyl-7,8-dihydropteridine diphosphate from 7,8-dihydroneopterin triphosphate: step 3/4.</text>
</comment>
<dbReference type="GO" id="GO:0005737">
    <property type="term" value="C:cytoplasm"/>
    <property type="evidence" value="ECO:0007669"/>
    <property type="project" value="TreeGrafter"/>
</dbReference>
<dbReference type="SMART" id="SM00905">
    <property type="entry name" value="FolB"/>
    <property type="match status" value="1"/>
</dbReference>
<evidence type="ECO:0000256" key="2">
    <source>
        <dbReference type="ARBA" id="ARBA00005013"/>
    </source>
</evidence>
<dbReference type="EC" id="4.1.2.25" evidence="4"/>
<dbReference type="InterPro" id="IPR006157">
    <property type="entry name" value="FolB_dom"/>
</dbReference>
<keyword evidence="5" id="KW-0289">Folate biosynthesis</keyword>
<evidence type="ECO:0000259" key="8">
    <source>
        <dbReference type="SMART" id="SM00905"/>
    </source>
</evidence>
<dbReference type="PANTHER" id="PTHR42844">
    <property type="entry name" value="DIHYDRONEOPTERIN ALDOLASE 1-RELATED"/>
    <property type="match status" value="1"/>
</dbReference>
<reference evidence="9 10" key="1">
    <citation type="submission" date="2016-10" db="EMBL/GenBank/DDBJ databases">
        <authorList>
            <person name="Varghese N."/>
            <person name="Submissions S."/>
        </authorList>
    </citation>
    <scope>NUCLEOTIDE SEQUENCE [LARGE SCALE GENOMIC DNA]</scope>
    <source>
        <strain evidence="9 10">DSM 18839</strain>
    </source>
</reference>
<proteinExistence type="inferred from homology"/>
<evidence type="ECO:0000256" key="7">
    <source>
        <dbReference type="ARBA" id="ARBA00032903"/>
    </source>
</evidence>